<dbReference type="EMBL" id="JAMWGI010000003">
    <property type="protein sequence ID" value="MDG6193588.1"/>
    <property type="molecule type" value="Genomic_DNA"/>
</dbReference>
<accession>A0A9X4P7D4</accession>
<comment type="similarity">
    <text evidence="2">Belongs to the LuxC family.</text>
</comment>
<dbReference type="AlphaFoldDB" id="A0A9X4P7D4"/>
<keyword evidence="1 2" id="KW-0521">NADP</keyword>
<protein>
    <recommendedName>
        <fullName evidence="2">Acyl-CoA reductase</fullName>
        <ecNumber evidence="2">1.2.1.50</ecNumber>
    </recommendedName>
</protein>
<evidence type="ECO:0000313" key="4">
    <source>
        <dbReference type="Proteomes" id="UP001153203"/>
    </source>
</evidence>
<proteinExistence type="inferred from homology"/>
<sequence>MNEIKPLILDAYHLPSSFVPQEIKEKKIQTDHQEVVLCYPLFDSFDIKKYTEEIKEKRRKHLQKLKTSEIIDILATVAEKWTNPDYPYRQIAEKALPVITGYDQETIQLEIKTFIRLFLKKNLLRFISSEFGNNGNLLDDFYPQISGGFTKAFGPETIFTVFSGNIPGLQIWAIVMGLLVKSSILGKLSFSEPLFPVLFVKTIAEIDQTLADTIVLLPWKGGNKDLESASIAASETIVVYGGEKAASAIRQQVPAHKKFLSYGHKVGFAIIGKETLTPEYYQDIVKRLVDDITIYDQQACLAPQTVFIENGGQISPKEIAQALAHHLENQEIKRPRAPLSEEESLAIASSRQTAALAALQHNNTLLLPNENNSPGTVVFHEGAGFSASPLNRFIHVFAIDDLSNIPKFIKPFAPFLQSVGIAVEPKRLFELSDMLGKFNINRICALGQMNHVSPAWHHDGRFNLIDLVHFTDLERSAEVYCDSFDPDIE</sequence>
<dbReference type="CDD" id="cd07080">
    <property type="entry name" value="ALDH_Acyl-CoA-Red_LuxC"/>
    <property type="match status" value="1"/>
</dbReference>
<dbReference type="Pfam" id="PF05893">
    <property type="entry name" value="LuxC"/>
    <property type="match status" value="1"/>
</dbReference>
<dbReference type="EC" id="1.2.1.50" evidence="2"/>
<comment type="caution">
    <text evidence="3">The sequence shown here is derived from an EMBL/GenBank/DDBJ whole genome shotgun (WGS) entry which is preliminary data.</text>
</comment>
<name>A0A9X4P7D4_9LACT</name>
<organism evidence="3 4">
    <name type="scientific">Lactococcus formosensis</name>
    <dbReference type="NCBI Taxonomy" id="1281486"/>
    <lineage>
        <taxon>Bacteria</taxon>
        <taxon>Bacillati</taxon>
        <taxon>Bacillota</taxon>
        <taxon>Bacilli</taxon>
        <taxon>Lactobacillales</taxon>
        <taxon>Streptococcaceae</taxon>
        <taxon>Lactococcus</taxon>
    </lineage>
</organism>
<dbReference type="InterPro" id="IPR008670">
    <property type="entry name" value="CoA_reduct_LuxC"/>
</dbReference>
<gene>
    <name evidence="3" type="ORF">NF708_06175</name>
</gene>
<evidence type="ECO:0000313" key="3">
    <source>
        <dbReference type="EMBL" id="MDG6193588.1"/>
    </source>
</evidence>
<keyword evidence="2" id="KW-0560">Oxidoreductase</keyword>
<dbReference type="GO" id="GO:0050062">
    <property type="term" value="F:long-chain-fatty-acyl-CoA reductase activity"/>
    <property type="evidence" value="ECO:0007669"/>
    <property type="project" value="UniProtKB-EC"/>
</dbReference>
<reference evidence="3" key="1">
    <citation type="submission" date="2022-06" db="EMBL/GenBank/DDBJ databases">
        <title>Lactococcus from bovine mastitis in China.</title>
        <authorList>
            <person name="Lin Y."/>
            <person name="Han B."/>
        </authorList>
    </citation>
    <scope>NUCLEOTIDE SEQUENCE</scope>
    <source>
        <strain evidence="3">Hebei-B-39</strain>
    </source>
</reference>
<evidence type="ECO:0000256" key="1">
    <source>
        <dbReference type="ARBA" id="ARBA00022857"/>
    </source>
</evidence>
<comment type="catalytic activity">
    <reaction evidence="2">
        <text>a long-chain fatty aldehyde + NADP(+) + CoA = a long-chain fatty acyl-CoA + NADPH + H(+)</text>
        <dbReference type="Rhea" id="RHEA:15437"/>
        <dbReference type="ChEBI" id="CHEBI:15378"/>
        <dbReference type="ChEBI" id="CHEBI:17176"/>
        <dbReference type="ChEBI" id="CHEBI:57287"/>
        <dbReference type="ChEBI" id="CHEBI:57783"/>
        <dbReference type="ChEBI" id="CHEBI:58349"/>
        <dbReference type="ChEBI" id="CHEBI:83139"/>
        <dbReference type="EC" id="1.2.1.50"/>
    </reaction>
</comment>
<dbReference type="PIRSF" id="PIRSF009414">
    <property type="entry name" value="LuxC"/>
    <property type="match status" value="1"/>
</dbReference>
<dbReference type="Proteomes" id="UP001153203">
    <property type="component" value="Unassembled WGS sequence"/>
</dbReference>
<dbReference type="RefSeq" id="WP_279363293.1">
    <property type="nucleotide sequence ID" value="NZ_JAMWGA010000003.1"/>
</dbReference>
<dbReference type="GO" id="GO:0003995">
    <property type="term" value="F:acyl-CoA dehydrogenase activity"/>
    <property type="evidence" value="ECO:0007669"/>
    <property type="project" value="InterPro"/>
</dbReference>
<evidence type="ECO:0000256" key="2">
    <source>
        <dbReference type="PIRNR" id="PIRNR009414"/>
    </source>
</evidence>
<dbReference type="GO" id="GO:0008218">
    <property type="term" value="P:bioluminescence"/>
    <property type="evidence" value="ECO:0007669"/>
    <property type="project" value="InterPro"/>
</dbReference>